<organism evidence="1 2">
    <name type="scientific">Intoshia linei</name>
    <dbReference type="NCBI Taxonomy" id="1819745"/>
    <lineage>
        <taxon>Eukaryota</taxon>
        <taxon>Metazoa</taxon>
        <taxon>Spiralia</taxon>
        <taxon>Lophotrochozoa</taxon>
        <taxon>Mesozoa</taxon>
        <taxon>Orthonectida</taxon>
        <taxon>Rhopaluridae</taxon>
        <taxon>Intoshia</taxon>
    </lineage>
</organism>
<dbReference type="AlphaFoldDB" id="A0A177AX52"/>
<reference evidence="1 2" key="1">
    <citation type="submission" date="2016-04" db="EMBL/GenBank/DDBJ databases">
        <title>The genome of Intoshia linei affirms orthonectids as highly simplified spiralians.</title>
        <authorList>
            <person name="Mikhailov K.V."/>
            <person name="Slusarev G.S."/>
            <person name="Nikitin M.A."/>
            <person name="Logacheva M.D."/>
            <person name="Penin A."/>
            <person name="Aleoshin V."/>
            <person name="Panchin Y.V."/>
        </authorList>
    </citation>
    <scope>NUCLEOTIDE SEQUENCE [LARGE SCALE GENOMIC DNA]</scope>
    <source>
        <strain evidence="1">Intl2013</strain>
        <tissue evidence="1">Whole animal</tissue>
    </source>
</reference>
<comment type="caution">
    <text evidence="1">The sequence shown here is derived from an EMBL/GenBank/DDBJ whole genome shotgun (WGS) entry which is preliminary data.</text>
</comment>
<sequence>MGELEFGQPDILVFDNGEITANIEIWLNEFKNFVNLKWGSVCDDAKRMAVLKSYTSTFKKSTDIEAETKIWRNENILMNRQKFLKTFRGDESIQNFIDKLELNYKLFQYDCPGLKLDLLIKGCDDVVTQSNKPDHGAEYADMTMKHQFEIVPNSILILGLD</sequence>
<evidence type="ECO:0000313" key="2">
    <source>
        <dbReference type="Proteomes" id="UP000078046"/>
    </source>
</evidence>
<evidence type="ECO:0008006" key="3">
    <source>
        <dbReference type="Google" id="ProtNLM"/>
    </source>
</evidence>
<keyword evidence="2" id="KW-1185">Reference proteome</keyword>
<protein>
    <recommendedName>
        <fullName evidence="3">Retrotransposon gag domain-containing protein</fullName>
    </recommendedName>
</protein>
<name>A0A177AX52_9BILA</name>
<proteinExistence type="predicted"/>
<dbReference type="EMBL" id="LWCA01000882">
    <property type="protein sequence ID" value="OAF66608.1"/>
    <property type="molecule type" value="Genomic_DNA"/>
</dbReference>
<gene>
    <name evidence="1" type="ORF">A3Q56_05662</name>
</gene>
<accession>A0A177AX52</accession>
<dbReference type="Proteomes" id="UP000078046">
    <property type="component" value="Unassembled WGS sequence"/>
</dbReference>
<evidence type="ECO:0000313" key="1">
    <source>
        <dbReference type="EMBL" id="OAF66608.1"/>
    </source>
</evidence>